<dbReference type="InterPro" id="IPR000788">
    <property type="entry name" value="RNR_lg_C"/>
</dbReference>
<dbReference type="Pfam" id="PF00317">
    <property type="entry name" value="Ribonuc_red_lgN"/>
    <property type="match status" value="1"/>
</dbReference>
<dbReference type="PANTHER" id="PTHR43371:SF1">
    <property type="entry name" value="RIBONUCLEOSIDE-DIPHOSPHATE REDUCTASE"/>
    <property type="match status" value="1"/>
</dbReference>
<dbReference type="GO" id="GO:0071897">
    <property type="term" value="P:DNA biosynthetic process"/>
    <property type="evidence" value="ECO:0007669"/>
    <property type="project" value="UniProtKB-KW"/>
</dbReference>
<keyword evidence="11 14" id="KW-0170">Cobalt</keyword>
<comment type="cofactor">
    <cofactor evidence="1 14">
        <name>adenosylcob(III)alamin</name>
        <dbReference type="ChEBI" id="CHEBI:18408"/>
    </cofactor>
</comment>
<keyword evidence="10" id="KW-1015">Disulfide bond</keyword>
<dbReference type="GO" id="GO:0005524">
    <property type="term" value="F:ATP binding"/>
    <property type="evidence" value="ECO:0007669"/>
    <property type="project" value="InterPro"/>
</dbReference>
<evidence type="ECO:0000256" key="8">
    <source>
        <dbReference type="ARBA" id="ARBA00023002"/>
    </source>
</evidence>
<dbReference type="Pfam" id="PF02867">
    <property type="entry name" value="Ribonuc_red_lgC"/>
    <property type="match status" value="1"/>
</dbReference>
<evidence type="ECO:0000256" key="9">
    <source>
        <dbReference type="ARBA" id="ARBA00023116"/>
    </source>
</evidence>
<dbReference type="InterPro" id="IPR008926">
    <property type="entry name" value="RNR_R1-su_N"/>
</dbReference>
<dbReference type="InterPro" id="IPR024434">
    <property type="entry name" value="TSCPD_dom"/>
</dbReference>
<dbReference type="SUPFAM" id="SSF48168">
    <property type="entry name" value="R1 subunit of ribonucleotide reductase, N-terminal domain"/>
    <property type="match status" value="1"/>
</dbReference>
<keyword evidence="8 14" id="KW-0560">Oxidoreductase</keyword>
<evidence type="ECO:0000259" key="16">
    <source>
        <dbReference type="Pfam" id="PF00317"/>
    </source>
</evidence>
<dbReference type="NCBIfam" id="TIGR02504">
    <property type="entry name" value="NrdJ_Z"/>
    <property type="match status" value="1"/>
</dbReference>
<dbReference type="InterPro" id="IPR013344">
    <property type="entry name" value="RNR_NrdJ/NrdZ"/>
</dbReference>
<dbReference type="PANTHER" id="PTHR43371">
    <property type="entry name" value="VITAMIN B12-DEPENDENT RIBONUCLEOTIDE REDUCTASE"/>
    <property type="match status" value="1"/>
</dbReference>
<dbReference type="GO" id="GO:0031419">
    <property type="term" value="F:cobalamin binding"/>
    <property type="evidence" value="ECO:0007669"/>
    <property type="project" value="UniProtKB-KW"/>
</dbReference>
<sequence length="814" mass="90715">MKLTGISEKVFLDRYSLKDKTGKSIEKKPEEMWKRIAKAAAQVERKSKQNRWEKEFYSILKDFKYVPGGRILSGAGTGFSVSFYNCFVIPSPKDSRGGILETLKQMIEIMARGGGVGINLSSLRPRGSRVKKVNGFSSGPINWAELFSVATKDIIQQGGTRRGALMLMLWDWHPDIEEFITVKQDLSRINGANLSLCISDSFMEAVEKDADWPLVFPDYKDPEYDEKWTGDLDAWKKMGKKVIVHKIVKARKIWDLIAEAAWRSAEPGVVFLDRYNKLYNNYYWNKVICVNPCGEEGLPAWGVCNLGSINLSALVKGKDIDRKGRFDFSALKKIVRAAVRFQDNIVDMDPYVFPGIKKTQLEGERRIGLGTMGLGDTLIKLHLRYGSPESLEFIDKVYNVIRDEAYLVSSLSAKEKGSFPKLDKKLYLEGKFVSQLTDSVKKSIKKNGIRNSLLLMQAPTGSTSLMVETTSGIEPVYEFEFKRHDRLGDHVIRHHLYNVWYKKHEKEIKAGKLKKPDWFVSANNLTPEDHVTVQAVIQKYVDASISKTVNAPKTHTVEDVKKLYTLAYKLGCKGIAYMRDGSRPGVLERKESASAKASAFGSTESSLRPTKSADEVKTVTPGPYTIKPRPMVVRGATYRIQTPVGIAFITLNTNGGSPPEPLEMFITVGKAGSDIYAMAEGLGRMVSVALRFSSHLPVIERVHEIISQLSGIGGARSSGFGKDKIRSLPDAIAKVLAMHYGLNGEAKKLEEEGIIHKPVQETPRLVTTMTQPTLIQSQAIVPSTSFDICPTCGEATLVHEEGCKKCYGCGYSEC</sequence>
<organism evidence="19 20">
    <name type="scientific">Candidatus Roizmanbacteria bacterium CG11_big_fil_rev_8_21_14_0_20_35_14</name>
    <dbReference type="NCBI Taxonomy" id="1974855"/>
    <lineage>
        <taxon>Bacteria</taxon>
        <taxon>Candidatus Roizmaniibacteriota</taxon>
    </lineage>
</organism>
<dbReference type="InterPro" id="IPR013509">
    <property type="entry name" value="RNR_lsu_N"/>
</dbReference>
<keyword evidence="5 14" id="KW-0846">Cobalamin</keyword>
<accession>A0A2H0KMA8</accession>
<dbReference type="SUPFAM" id="SSF51998">
    <property type="entry name" value="PFL-like glycyl radical enzymes"/>
    <property type="match status" value="1"/>
</dbReference>
<comment type="caution">
    <text evidence="19">The sequence shown here is derived from an EMBL/GenBank/DDBJ whole genome shotgun (WGS) entry which is preliminary data.</text>
</comment>
<dbReference type="CDD" id="cd02888">
    <property type="entry name" value="RNR_II_dimer"/>
    <property type="match status" value="1"/>
</dbReference>
<proteinExistence type="inferred from homology"/>
<dbReference type="Gene3D" id="3.20.70.20">
    <property type="match status" value="1"/>
</dbReference>
<feature type="domain" description="Ribonucleotide reductase large subunit N-terminal" evidence="16">
    <location>
        <begin position="2"/>
        <end position="78"/>
    </location>
</feature>
<dbReference type="GO" id="GO:0004748">
    <property type="term" value="F:ribonucleoside-diphosphate reductase activity, thioredoxin disulfide as acceptor"/>
    <property type="evidence" value="ECO:0007669"/>
    <property type="project" value="UniProtKB-EC"/>
</dbReference>
<evidence type="ECO:0000256" key="5">
    <source>
        <dbReference type="ARBA" id="ARBA00022628"/>
    </source>
</evidence>
<comment type="similarity">
    <text evidence="2 14">Belongs to the ribonucleoside diphosphate reductase class-2 family.</text>
</comment>
<dbReference type="Proteomes" id="UP000229570">
    <property type="component" value="Unassembled WGS sequence"/>
</dbReference>
<dbReference type="EC" id="1.17.4.1" evidence="3 14"/>
<evidence type="ECO:0000256" key="1">
    <source>
        <dbReference type="ARBA" id="ARBA00001922"/>
    </source>
</evidence>
<feature type="region of interest" description="Disordered" evidence="15">
    <location>
        <begin position="588"/>
        <end position="621"/>
    </location>
</feature>
<evidence type="ECO:0000256" key="14">
    <source>
        <dbReference type="RuleBase" id="RU364064"/>
    </source>
</evidence>
<feature type="domain" description="Ribonucleotide reductase large subunit C-terminal" evidence="17">
    <location>
        <begin position="85"/>
        <end position="578"/>
    </location>
</feature>
<keyword evidence="6 14" id="KW-0237">DNA synthesis</keyword>
<evidence type="ECO:0000256" key="4">
    <source>
        <dbReference type="ARBA" id="ARBA00014409"/>
    </source>
</evidence>
<dbReference type="AlphaFoldDB" id="A0A2H0KMA8"/>
<feature type="domain" description="TSCPD" evidence="18">
    <location>
        <begin position="638"/>
        <end position="740"/>
    </location>
</feature>
<dbReference type="Pfam" id="PF12637">
    <property type="entry name" value="TSCPD"/>
    <property type="match status" value="1"/>
</dbReference>
<protein>
    <recommendedName>
        <fullName evidence="4 14">Vitamin B12-dependent ribonucleotide reductase</fullName>
        <ecNumber evidence="3 14">1.17.4.1</ecNumber>
    </recommendedName>
</protein>
<evidence type="ECO:0000256" key="7">
    <source>
        <dbReference type="ARBA" id="ARBA00022741"/>
    </source>
</evidence>
<dbReference type="PRINTS" id="PR01183">
    <property type="entry name" value="RIBORDTASEM1"/>
</dbReference>
<gene>
    <name evidence="19" type="ORF">COV86_03435</name>
</gene>
<evidence type="ECO:0000256" key="6">
    <source>
        <dbReference type="ARBA" id="ARBA00022634"/>
    </source>
</evidence>
<evidence type="ECO:0000313" key="19">
    <source>
        <dbReference type="EMBL" id="PIQ72356.1"/>
    </source>
</evidence>
<dbReference type="EMBL" id="PCVL01000048">
    <property type="protein sequence ID" value="PIQ72356.1"/>
    <property type="molecule type" value="Genomic_DNA"/>
</dbReference>
<evidence type="ECO:0000256" key="10">
    <source>
        <dbReference type="ARBA" id="ARBA00023157"/>
    </source>
</evidence>
<comment type="function">
    <text evidence="12 14">Catalyzes the reduction of ribonucleotides to deoxyribonucleotides. May function to provide a pool of deoxyribonucleotide precursors for DNA repair during oxygen limitation and/or for immediate growth after restoration of oxygen.</text>
</comment>
<keyword evidence="9" id="KW-0215">Deoxyribonucleotide synthesis</keyword>
<evidence type="ECO:0000256" key="15">
    <source>
        <dbReference type="SAM" id="MobiDB-lite"/>
    </source>
</evidence>
<evidence type="ECO:0000259" key="18">
    <source>
        <dbReference type="Pfam" id="PF12637"/>
    </source>
</evidence>
<comment type="catalytic activity">
    <reaction evidence="13 14">
        <text>a 2'-deoxyribonucleoside 5'-diphosphate + [thioredoxin]-disulfide + H2O = a ribonucleoside 5'-diphosphate + [thioredoxin]-dithiol</text>
        <dbReference type="Rhea" id="RHEA:23252"/>
        <dbReference type="Rhea" id="RHEA-COMP:10698"/>
        <dbReference type="Rhea" id="RHEA-COMP:10700"/>
        <dbReference type="ChEBI" id="CHEBI:15377"/>
        <dbReference type="ChEBI" id="CHEBI:29950"/>
        <dbReference type="ChEBI" id="CHEBI:50058"/>
        <dbReference type="ChEBI" id="CHEBI:57930"/>
        <dbReference type="ChEBI" id="CHEBI:73316"/>
        <dbReference type="EC" id="1.17.4.1"/>
    </reaction>
</comment>
<evidence type="ECO:0000256" key="13">
    <source>
        <dbReference type="ARBA" id="ARBA00047754"/>
    </source>
</evidence>
<evidence type="ECO:0000256" key="2">
    <source>
        <dbReference type="ARBA" id="ARBA00007405"/>
    </source>
</evidence>
<name>A0A2H0KMA8_9BACT</name>
<evidence type="ECO:0000256" key="3">
    <source>
        <dbReference type="ARBA" id="ARBA00012274"/>
    </source>
</evidence>
<dbReference type="InterPro" id="IPR050862">
    <property type="entry name" value="RdRp_reductase_class-2"/>
</dbReference>
<evidence type="ECO:0000313" key="20">
    <source>
        <dbReference type="Proteomes" id="UP000229570"/>
    </source>
</evidence>
<evidence type="ECO:0000259" key="17">
    <source>
        <dbReference type="Pfam" id="PF02867"/>
    </source>
</evidence>
<evidence type="ECO:0000256" key="11">
    <source>
        <dbReference type="ARBA" id="ARBA00023285"/>
    </source>
</evidence>
<keyword evidence="7 14" id="KW-0547">Nucleotide-binding</keyword>
<dbReference type="GO" id="GO:0009263">
    <property type="term" value="P:deoxyribonucleotide biosynthetic process"/>
    <property type="evidence" value="ECO:0007669"/>
    <property type="project" value="UniProtKB-KW"/>
</dbReference>
<reference evidence="19 20" key="1">
    <citation type="submission" date="2017-09" db="EMBL/GenBank/DDBJ databases">
        <title>Depth-based differentiation of microbial function through sediment-hosted aquifers and enrichment of novel symbionts in the deep terrestrial subsurface.</title>
        <authorList>
            <person name="Probst A.J."/>
            <person name="Ladd B."/>
            <person name="Jarett J.K."/>
            <person name="Geller-Mcgrath D.E."/>
            <person name="Sieber C.M."/>
            <person name="Emerson J.B."/>
            <person name="Anantharaman K."/>
            <person name="Thomas B.C."/>
            <person name="Malmstrom R."/>
            <person name="Stieglmeier M."/>
            <person name="Klingl A."/>
            <person name="Woyke T."/>
            <person name="Ryan C.M."/>
            <person name="Banfield J.F."/>
        </authorList>
    </citation>
    <scope>NUCLEOTIDE SEQUENCE [LARGE SCALE GENOMIC DNA]</scope>
    <source>
        <strain evidence="19">CG11_big_fil_rev_8_21_14_0_20_35_14</strain>
    </source>
</reference>
<evidence type="ECO:0000256" key="12">
    <source>
        <dbReference type="ARBA" id="ARBA00025437"/>
    </source>
</evidence>
<dbReference type="UniPathway" id="UPA00326"/>